<organism evidence="1">
    <name type="scientific">uncultured Alphaproteobacteria bacterium</name>
    <dbReference type="NCBI Taxonomy" id="91750"/>
    <lineage>
        <taxon>Bacteria</taxon>
        <taxon>Pseudomonadati</taxon>
        <taxon>Pseudomonadota</taxon>
        <taxon>Alphaproteobacteria</taxon>
        <taxon>environmental samples</taxon>
    </lineage>
</organism>
<dbReference type="CDD" id="cd03133">
    <property type="entry name" value="GATase1_ES1"/>
    <property type="match status" value="1"/>
</dbReference>
<reference evidence="1" key="1">
    <citation type="journal article" date="2020" name="J. ISSAAS">
        <title>Lactobacilli and other gastrointestinal microbiota of Peromyscus leucopus, reservoir host for agents of Lyme disease and other zoonoses in North America.</title>
        <authorList>
            <person name="Milovic A."/>
            <person name="Bassam K."/>
            <person name="Shao H."/>
            <person name="Chatzistamou I."/>
            <person name="Tufts D.M."/>
            <person name="Diuk-Wasser M."/>
            <person name="Barbour A.G."/>
        </authorList>
    </citation>
    <scope>NUCLEOTIDE SEQUENCE</scope>
    <source>
        <strain evidence="1">LL90</strain>
    </source>
</reference>
<name>A0A6G8F2D2_9PROT</name>
<dbReference type="PANTHER" id="PTHR10224">
    <property type="entry name" value="ES1 PROTEIN HOMOLOG, MITOCHONDRIAL"/>
    <property type="match status" value="1"/>
</dbReference>
<dbReference type="InterPro" id="IPR026041">
    <property type="entry name" value="ElbB"/>
</dbReference>
<protein>
    <submittedName>
        <fullName evidence="1">Glyoxalase</fullName>
    </submittedName>
</protein>
<dbReference type="InterPro" id="IPR029062">
    <property type="entry name" value="Class_I_gatase-like"/>
</dbReference>
<accession>A0A6G8F2D2</accession>
<sequence>MKIAVILSGCGMLDGSEIHEATCTLLNLDKQGAEYQCFAPNEAQAKVINHFTHQIDTASERNILAEAARIARGNIKDLRDFNTIDFDGVIFPGGSGAVTNLCNFAASGTQCHVHPEVARVITDCFESRMPIGAICIAPALIACVLGQNGITVTIGNDAKVAAAIEQTGAKHQNCTADNIVTDNENLIVTTPAYMLAKSIKETDTGISKLVAEVLRLGSE</sequence>
<evidence type="ECO:0000313" key="1">
    <source>
        <dbReference type="EMBL" id="QIM10328.1"/>
    </source>
</evidence>
<dbReference type="AlphaFoldDB" id="A0A6G8F2D2"/>
<dbReference type="PIRSF" id="PIRSF006320">
    <property type="entry name" value="Elb2"/>
    <property type="match status" value="1"/>
</dbReference>
<gene>
    <name evidence="1" type="primary">elbB</name>
    <name evidence="1" type="ORF">PlAlph_0820</name>
</gene>
<dbReference type="Gene3D" id="3.40.50.880">
    <property type="match status" value="1"/>
</dbReference>
<dbReference type="PANTHER" id="PTHR10224:SF12">
    <property type="entry name" value="GLYOXALASE ELBB"/>
    <property type="match status" value="1"/>
</dbReference>
<dbReference type="EMBL" id="MN990728">
    <property type="protein sequence ID" value="QIM10328.1"/>
    <property type="molecule type" value="Genomic_DNA"/>
</dbReference>
<dbReference type="SUPFAM" id="SSF52317">
    <property type="entry name" value="Class I glutamine amidotransferase-like"/>
    <property type="match status" value="1"/>
</dbReference>
<proteinExistence type="predicted"/>
<dbReference type="NCBIfam" id="NF008747">
    <property type="entry name" value="PRK11780.1"/>
    <property type="match status" value="1"/>
</dbReference>